<organism evidence="1 2">
    <name type="scientific">Gandjariella thermophila</name>
    <dbReference type="NCBI Taxonomy" id="1931992"/>
    <lineage>
        <taxon>Bacteria</taxon>
        <taxon>Bacillati</taxon>
        <taxon>Actinomycetota</taxon>
        <taxon>Actinomycetes</taxon>
        <taxon>Pseudonocardiales</taxon>
        <taxon>Pseudonocardiaceae</taxon>
        <taxon>Gandjariella</taxon>
    </lineage>
</organism>
<reference evidence="2" key="1">
    <citation type="submission" date="2019-04" db="EMBL/GenBank/DDBJ databases">
        <title>Draft genome sequence of Pseudonocardiaceae bacterium SL3-2-4.</title>
        <authorList>
            <person name="Ningsih F."/>
            <person name="Yokota A."/>
            <person name="Sakai Y."/>
            <person name="Nanatani K."/>
            <person name="Yabe S."/>
            <person name="Oetari A."/>
            <person name="Sjamsuridzal W."/>
        </authorList>
    </citation>
    <scope>NUCLEOTIDE SEQUENCE [LARGE SCALE GENOMIC DNA]</scope>
    <source>
        <strain evidence="2">SL3-2-4</strain>
    </source>
</reference>
<protein>
    <recommendedName>
        <fullName evidence="3">Ester cyclase</fullName>
    </recommendedName>
</protein>
<evidence type="ECO:0000313" key="2">
    <source>
        <dbReference type="Proteomes" id="UP000298860"/>
    </source>
</evidence>
<dbReference type="Pfam" id="PF07366">
    <property type="entry name" value="SnoaL"/>
    <property type="match status" value="1"/>
</dbReference>
<keyword evidence="2" id="KW-1185">Reference proteome</keyword>
<evidence type="ECO:0008006" key="3">
    <source>
        <dbReference type="Google" id="ProtNLM"/>
    </source>
</evidence>
<dbReference type="InterPro" id="IPR009959">
    <property type="entry name" value="Cyclase_SnoaL-like"/>
</dbReference>
<name>A0A4D4J581_9PSEU</name>
<dbReference type="Proteomes" id="UP000298860">
    <property type="component" value="Unassembled WGS sequence"/>
</dbReference>
<dbReference type="AlphaFoldDB" id="A0A4D4J581"/>
<dbReference type="RefSeq" id="WP_137812281.1">
    <property type="nucleotide sequence ID" value="NZ_BJFL01000002.1"/>
</dbReference>
<accession>A0A4D4J581</accession>
<comment type="caution">
    <text evidence="1">The sequence shown here is derived from an EMBL/GenBank/DDBJ whole genome shotgun (WGS) entry which is preliminary data.</text>
</comment>
<dbReference type="OrthoDB" id="4539871at2"/>
<dbReference type="SUPFAM" id="SSF54427">
    <property type="entry name" value="NTF2-like"/>
    <property type="match status" value="1"/>
</dbReference>
<sequence>MEPSERERIAAQRRTIDEHIAGENAHDWSRVYGTFVQDDRAYYDVVPLSSHFGGFSGVKDFYGLMEGVLPDFRIVVTGEYDTPRVSVREVTISGTHRGEYCGVAPQGRHVSFELAAFYIFGEGEDAARLVAERIYFDNETLLRQMRGEPDAPVGVGLAAHAVGGSGAG</sequence>
<dbReference type="InterPro" id="IPR032710">
    <property type="entry name" value="NTF2-like_dom_sf"/>
</dbReference>
<dbReference type="GO" id="GO:0030638">
    <property type="term" value="P:polyketide metabolic process"/>
    <property type="evidence" value="ECO:0007669"/>
    <property type="project" value="InterPro"/>
</dbReference>
<proteinExistence type="predicted"/>
<dbReference type="Gene3D" id="3.10.450.50">
    <property type="match status" value="1"/>
</dbReference>
<dbReference type="EMBL" id="BJFL01000002">
    <property type="protein sequence ID" value="GDY29123.1"/>
    <property type="molecule type" value="Genomic_DNA"/>
</dbReference>
<gene>
    <name evidence="1" type="ORF">GTS_07560</name>
</gene>
<evidence type="ECO:0000313" key="1">
    <source>
        <dbReference type="EMBL" id="GDY29123.1"/>
    </source>
</evidence>